<evidence type="ECO:0008006" key="3">
    <source>
        <dbReference type="Google" id="ProtNLM"/>
    </source>
</evidence>
<reference evidence="1 2" key="1">
    <citation type="submission" date="2019-03" db="EMBL/GenBank/DDBJ databases">
        <title>This is whole genome sequence of Paenibacillus sp MS74 strain.</title>
        <authorList>
            <person name="Trinh H.N."/>
        </authorList>
    </citation>
    <scope>NUCLEOTIDE SEQUENCE [LARGE SCALE GENOMIC DNA]</scope>
    <source>
        <strain evidence="1 2">MS74</strain>
    </source>
</reference>
<dbReference type="Proteomes" id="UP000295636">
    <property type="component" value="Unassembled WGS sequence"/>
</dbReference>
<dbReference type="OrthoDB" id="2706506at2"/>
<protein>
    <recommendedName>
        <fullName evidence="3">Hydrolase</fullName>
    </recommendedName>
</protein>
<keyword evidence="2" id="KW-1185">Reference proteome</keyword>
<dbReference type="EMBL" id="SMRT01000009">
    <property type="protein sequence ID" value="TDF95900.1"/>
    <property type="molecule type" value="Genomic_DNA"/>
</dbReference>
<gene>
    <name evidence="1" type="ORF">E1757_19455</name>
</gene>
<evidence type="ECO:0000313" key="2">
    <source>
        <dbReference type="Proteomes" id="UP000295636"/>
    </source>
</evidence>
<accession>A0A4R5KMW1</accession>
<dbReference type="RefSeq" id="WP_133231130.1">
    <property type="nucleotide sequence ID" value="NZ_SMRT01000009.1"/>
</dbReference>
<sequence>MDNHEEKKKTFYIAVGSGEILEPADMLGNFEFEIRATDEECDQLQELFEESQEANDDTIARAMIMAREYHLDKENDAADYYLTQIYRKLHELGTPETRKHIEKMDVL</sequence>
<proteinExistence type="predicted"/>
<evidence type="ECO:0000313" key="1">
    <source>
        <dbReference type="EMBL" id="TDF95900.1"/>
    </source>
</evidence>
<dbReference type="AlphaFoldDB" id="A0A4R5KMW1"/>
<organism evidence="1 2">
    <name type="scientific">Paenibacillus piri</name>
    <dbReference type="NCBI Taxonomy" id="2547395"/>
    <lineage>
        <taxon>Bacteria</taxon>
        <taxon>Bacillati</taxon>
        <taxon>Bacillota</taxon>
        <taxon>Bacilli</taxon>
        <taxon>Bacillales</taxon>
        <taxon>Paenibacillaceae</taxon>
        <taxon>Paenibacillus</taxon>
    </lineage>
</organism>
<name>A0A4R5KMW1_9BACL</name>
<comment type="caution">
    <text evidence="1">The sequence shown here is derived from an EMBL/GenBank/DDBJ whole genome shotgun (WGS) entry which is preliminary data.</text>
</comment>